<protein>
    <submittedName>
        <fullName evidence="1">Uncharacterized protein</fullName>
    </submittedName>
</protein>
<evidence type="ECO:0000313" key="2">
    <source>
        <dbReference type="Proteomes" id="UP000594042"/>
    </source>
</evidence>
<dbReference type="AlphaFoldDB" id="A0A7G1HYE0"/>
<reference evidence="2" key="1">
    <citation type="submission" date="2020-07" db="EMBL/GenBank/DDBJ databases">
        <title>Complete genome sequencing of Coprobacter sp. strain 2CBH44.</title>
        <authorList>
            <person name="Sakamoto M."/>
            <person name="Murakami T."/>
            <person name="Mori H."/>
        </authorList>
    </citation>
    <scope>NUCLEOTIDE SEQUENCE [LARGE SCALE GENOMIC DNA]</scope>
    <source>
        <strain evidence="2">2CBH44</strain>
    </source>
</reference>
<sequence length="52" mass="5883">MNKKITPGIISKKALNTNLAPNNLTLTKLKQFARTYTFESSLPEKLNSYIIN</sequence>
<dbReference type="EMBL" id="AP023322">
    <property type="protein sequence ID" value="BCI62537.1"/>
    <property type="molecule type" value="Genomic_DNA"/>
</dbReference>
<evidence type="ECO:0000313" key="1">
    <source>
        <dbReference type="EMBL" id="BCI62537.1"/>
    </source>
</evidence>
<keyword evidence="2" id="KW-1185">Reference proteome</keyword>
<dbReference type="Proteomes" id="UP000594042">
    <property type="component" value="Chromosome"/>
</dbReference>
<proteinExistence type="predicted"/>
<gene>
    <name evidence="1" type="ORF">Cop2CBH44_08900</name>
</gene>
<name>A0A7G1HYE0_9BACT</name>
<accession>A0A7G1HYE0</accession>
<dbReference type="KEGG" id="copr:Cop2CBH44_08900"/>
<organism evidence="1 2">
    <name type="scientific">Coprobacter secundus subsp. similis</name>
    <dbReference type="NCBI Taxonomy" id="2751153"/>
    <lineage>
        <taxon>Bacteria</taxon>
        <taxon>Pseudomonadati</taxon>
        <taxon>Bacteroidota</taxon>
        <taxon>Bacteroidia</taxon>
        <taxon>Bacteroidales</taxon>
        <taxon>Barnesiellaceae</taxon>
        <taxon>Coprobacter</taxon>
    </lineage>
</organism>